<name>A0ABQ9WIB0_SAGOE</name>
<reference evidence="2 3" key="1">
    <citation type="submission" date="2023-05" db="EMBL/GenBank/DDBJ databases">
        <title>B98-5 Cell Line De Novo Hybrid Assembly: An Optical Mapping Approach.</title>
        <authorList>
            <person name="Kananen K."/>
            <person name="Auerbach J.A."/>
            <person name="Kautto E."/>
            <person name="Blachly J.S."/>
        </authorList>
    </citation>
    <scope>NUCLEOTIDE SEQUENCE [LARGE SCALE GENOMIC DNA]</scope>
    <source>
        <strain evidence="2">B95-8</strain>
        <tissue evidence="2">Cell line</tissue>
    </source>
</reference>
<dbReference type="EMBL" id="JASSZA010000001">
    <property type="protein sequence ID" value="KAK2120699.1"/>
    <property type="molecule type" value="Genomic_DNA"/>
</dbReference>
<evidence type="ECO:0000256" key="1">
    <source>
        <dbReference type="SAM" id="MobiDB-lite"/>
    </source>
</evidence>
<evidence type="ECO:0000313" key="2">
    <source>
        <dbReference type="EMBL" id="KAK2120699.1"/>
    </source>
</evidence>
<accession>A0ABQ9WIB0</accession>
<gene>
    <name evidence="2" type="ORF">P7K49_002085</name>
</gene>
<sequence>MRRRLPSSFPAQRKNERSAAAIPSLLTSLNEKRLGERATVTKATSRGGPGASGRAGGEGRGQAVRRWTDPGGGRGYGPGRMAEGRGQTGGNSRRRRGKTGGGRGERTRRGRTDAGEGGDKGGGTEMRLKGTDTGEPGTRPGR</sequence>
<keyword evidence="3" id="KW-1185">Reference proteome</keyword>
<feature type="compositionally biased region" description="Basic and acidic residues" evidence="1">
    <location>
        <begin position="103"/>
        <end position="119"/>
    </location>
</feature>
<comment type="caution">
    <text evidence="2">The sequence shown here is derived from an EMBL/GenBank/DDBJ whole genome shotgun (WGS) entry which is preliminary data.</text>
</comment>
<feature type="region of interest" description="Disordered" evidence="1">
    <location>
        <begin position="1"/>
        <end position="142"/>
    </location>
</feature>
<evidence type="ECO:0000313" key="3">
    <source>
        <dbReference type="Proteomes" id="UP001266305"/>
    </source>
</evidence>
<dbReference type="Proteomes" id="UP001266305">
    <property type="component" value="Unassembled WGS sequence"/>
</dbReference>
<proteinExistence type="predicted"/>
<organism evidence="2 3">
    <name type="scientific">Saguinus oedipus</name>
    <name type="common">Cotton-top tamarin</name>
    <name type="synonym">Oedipomidas oedipus</name>
    <dbReference type="NCBI Taxonomy" id="9490"/>
    <lineage>
        <taxon>Eukaryota</taxon>
        <taxon>Metazoa</taxon>
        <taxon>Chordata</taxon>
        <taxon>Craniata</taxon>
        <taxon>Vertebrata</taxon>
        <taxon>Euteleostomi</taxon>
        <taxon>Mammalia</taxon>
        <taxon>Eutheria</taxon>
        <taxon>Euarchontoglires</taxon>
        <taxon>Primates</taxon>
        <taxon>Haplorrhini</taxon>
        <taxon>Platyrrhini</taxon>
        <taxon>Cebidae</taxon>
        <taxon>Callitrichinae</taxon>
        <taxon>Saguinus</taxon>
    </lineage>
</organism>
<protein>
    <submittedName>
        <fullName evidence="2">Uncharacterized protein</fullName>
    </submittedName>
</protein>
<feature type="compositionally biased region" description="Gly residues" evidence="1">
    <location>
        <begin position="47"/>
        <end position="60"/>
    </location>
</feature>